<keyword evidence="7" id="KW-1185">Reference proteome</keyword>
<accession>A0A4U8Q244</accession>
<dbReference type="SMART" id="SM00422">
    <property type="entry name" value="HTH_MERR"/>
    <property type="match status" value="1"/>
</dbReference>
<dbReference type="SUPFAM" id="SSF46955">
    <property type="entry name" value="Putative DNA-binding domain"/>
    <property type="match status" value="1"/>
</dbReference>
<proteinExistence type="predicted"/>
<feature type="domain" description="HTH merR-type" evidence="5">
    <location>
        <begin position="1"/>
        <end position="71"/>
    </location>
</feature>
<evidence type="ECO:0000256" key="2">
    <source>
        <dbReference type="ARBA" id="ARBA00023125"/>
    </source>
</evidence>
<reference evidence="6 7" key="1">
    <citation type="journal article" date="2019" name="Anaerobe">
        <title>Detection of Robinsoniella peoriensis in multiple bone samples of a trauma patient.</title>
        <authorList>
            <person name="Schrottner P."/>
            <person name="Hartwich K."/>
            <person name="Bunk B."/>
            <person name="Schober I."/>
            <person name="Helbig S."/>
            <person name="Rudolph W.W."/>
            <person name="Gunzer F."/>
        </authorList>
    </citation>
    <scope>NUCLEOTIDE SEQUENCE [LARGE SCALE GENOMIC DNA]</scope>
    <source>
        <strain evidence="6 7">DSM 106044</strain>
    </source>
</reference>
<dbReference type="InterPro" id="IPR000551">
    <property type="entry name" value="MerR-type_HTH_dom"/>
</dbReference>
<dbReference type="InterPro" id="IPR047057">
    <property type="entry name" value="MerR_fam"/>
</dbReference>
<dbReference type="Proteomes" id="UP000306509">
    <property type="component" value="Unassembled WGS sequence"/>
</dbReference>
<dbReference type="Gene3D" id="1.10.1660.10">
    <property type="match status" value="1"/>
</dbReference>
<evidence type="ECO:0000256" key="1">
    <source>
        <dbReference type="ARBA" id="ARBA00023015"/>
    </source>
</evidence>
<dbReference type="GO" id="GO:0003677">
    <property type="term" value="F:DNA binding"/>
    <property type="evidence" value="ECO:0007669"/>
    <property type="project" value="UniProtKB-KW"/>
</dbReference>
<dbReference type="PRINTS" id="PR00040">
    <property type="entry name" value="HTHMERR"/>
</dbReference>
<dbReference type="PANTHER" id="PTHR30204">
    <property type="entry name" value="REDOX-CYCLING DRUG-SENSING TRANSCRIPTIONAL ACTIVATOR SOXR"/>
    <property type="match status" value="1"/>
</dbReference>
<dbReference type="PROSITE" id="PS50937">
    <property type="entry name" value="HTH_MERR_2"/>
    <property type="match status" value="1"/>
</dbReference>
<dbReference type="AlphaFoldDB" id="A0A4U8Q244"/>
<evidence type="ECO:0000256" key="4">
    <source>
        <dbReference type="ARBA" id="ARBA00023163"/>
    </source>
</evidence>
<keyword evidence="3" id="KW-0010">Activator</keyword>
<organism evidence="6 7">
    <name type="scientific">Robinsoniella peoriensis</name>
    <dbReference type="NCBI Taxonomy" id="180332"/>
    <lineage>
        <taxon>Bacteria</taxon>
        <taxon>Bacillati</taxon>
        <taxon>Bacillota</taxon>
        <taxon>Clostridia</taxon>
        <taxon>Lachnospirales</taxon>
        <taxon>Lachnospiraceae</taxon>
        <taxon>Robinsoniella</taxon>
    </lineage>
</organism>
<keyword evidence="1" id="KW-0805">Transcription regulation</keyword>
<dbReference type="PANTHER" id="PTHR30204:SF90">
    <property type="entry name" value="HTH-TYPE TRANSCRIPTIONAL ACTIVATOR MTA"/>
    <property type="match status" value="1"/>
</dbReference>
<evidence type="ECO:0000313" key="6">
    <source>
        <dbReference type="EMBL" id="TLC98686.1"/>
    </source>
</evidence>
<dbReference type="GO" id="GO:0003700">
    <property type="term" value="F:DNA-binding transcription factor activity"/>
    <property type="evidence" value="ECO:0007669"/>
    <property type="project" value="InterPro"/>
</dbReference>
<dbReference type="Pfam" id="PF07739">
    <property type="entry name" value="TipAS"/>
    <property type="match status" value="1"/>
</dbReference>
<dbReference type="SUPFAM" id="SSF89082">
    <property type="entry name" value="Antibiotic binding domain of TipA-like multidrug resistance regulators"/>
    <property type="match status" value="1"/>
</dbReference>
<dbReference type="Pfam" id="PF13411">
    <property type="entry name" value="MerR_1"/>
    <property type="match status" value="1"/>
</dbReference>
<comment type="caution">
    <text evidence="6">The sequence shown here is derived from an EMBL/GenBank/DDBJ whole genome shotgun (WGS) entry which is preliminary data.</text>
</comment>
<dbReference type="InterPro" id="IPR036244">
    <property type="entry name" value="TipA-like_antibiotic-bd"/>
</dbReference>
<evidence type="ECO:0000313" key="7">
    <source>
        <dbReference type="Proteomes" id="UP000306509"/>
    </source>
</evidence>
<dbReference type="EMBL" id="QGQD01000086">
    <property type="protein sequence ID" value="TLC98686.1"/>
    <property type="molecule type" value="Genomic_DNA"/>
</dbReference>
<dbReference type="CDD" id="cd01106">
    <property type="entry name" value="HTH_TipAL-Mta"/>
    <property type="match status" value="1"/>
</dbReference>
<dbReference type="InterPro" id="IPR009061">
    <property type="entry name" value="DNA-bd_dom_put_sf"/>
</dbReference>
<gene>
    <name evidence="6" type="primary">mta_3</name>
    <name evidence="6" type="ORF">DSM106044_04437</name>
</gene>
<evidence type="ECO:0000259" key="5">
    <source>
        <dbReference type="PROSITE" id="PS50937"/>
    </source>
</evidence>
<dbReference type="RefSeq" id="WP_138003690.1">
    <property type="nucleotide sequence ID" value="NZ_QGQD01000086.1"/>
</dbReference>
<name>A0A4U8Q244_9FIRM</name>
<evidence type="ECO:0000256" key="3">
    <source>
        <dbReference type="ARBA" id="ARBA00023159"/>
    </source>
</evidence>
<protein>
    <submittedName>
        <fullName evidence="6">Multidrug transporter activation protein</fullName>
    </submittedName>
</protein>
<dbReference type="STRING" id="180332.GCA_000797495_00412"/>
<dbReference type="Gene3D" id="1.10.490.50">
    <property type="entry name" value="Antibiotic binding domain of TipA-like multidrug resistance regulators"/>
    <property type="match status" value="1"/>
</dbReference>
<sequence length="255" mass="29804">MEYSIQKLAKLAGITTRTLRYYDGIGLLHPAYVNESGYRIYGEKEVDALQQILFFRDMGMELSKIKAITADVSFNRVNILREHLDVLKQRQQQIDLLIKNVTKTIEKEERNRSMTDREKFEGLKKEMIQENEKRYGEEIRKAYGTEAVDKSNAKMMNLTMEEYEKMQMTGKEINCLLAEAVQKKENPWGELGQKIAGLHKEWLSYTWSHYTPEAHNGVAEMYVADERFTDYYDQNVKGCARFLRDAVLAMNQSKK</sequence>
<keyword evidence="4" id="KW-0804">Transcription</keyword>
<keyword evidence="2" id="KW-0238">DNA-binding</keyword>
<dbReference type="InterPro" id="IPR012925">
    <property type="entry name" value="TipAS_dom"/>
</dbReference>